<evidence type="ECO:0000256" key="4">
    <source>
        <dbReference type="RuleBase" id="RU003733"/>
    </source>
</evidence>
<evidence type="ECO:0000256" key="3">
    <source>
        <dbReference type="ARBA" id="ARBA00022777"/>
    </source>
</evidence>
<dbReference type="GO" id="GO:0016773">
    <property type="term" value="F:phosphotransferase activity, alcohol group as acceptor"/>
    <property type="evidence" value="ECO:0007669"/>
    <property type="project" value="InterPro"/>
</dbReference>
<sequence>MTRVLAIDLGGSALKACLFDADGSVAASANAETGFEEKAPGNSEQEPAFWWEALTSACERIASENEGGLDGVAAVALCGFTRTQVFLDQAGRSVRPALGFRDSRAESVLAAVRRDEALCADGVLAGLNAFHPTARLLWLKENEAANWERTRLVLEPKDYLNLQLTGIARSDRVSQHWLAQSLAGGDASVAARLGIARALLPPLGRPEDIVGQVREGLAGALGALAGAKVLCGSNDSWTAVAGLGGLKSGSAYCISGSSEVFGLLSHRRGEAEGLITIPWGEELWHLGGPGQNGANLLTWIVDWLDTTPRPFQERLAALLGEPENPRPLLFHPYLHGERTPFWDGDLAASFLGMTSGHGRGDLVRAVMQGVGFLNRTVLERAETATGLTAEAVRMAGGGTKSPIWNQMRADILGRPVLVSRHVEMGLAGCFALCRVALGFAENIGAAAPEADFTSYLPHAAQHAHYDALYALFTEMHEPVAHAARSLEKLRRGAS</sequence>
<organism evidence="7 8">
    <name type="scientific">Afifella marina DSM 2698</name>
    <dbReference type="NCBI Taxonomy" id="1120955"/>
    <lineage>
        <taxon>Bacteria</taxon>
        <taxon>Pseudomonadati</taxon>
        <taxon>Pseudomonadota</taxon>
        <taxon>Alphaproteobacteria</taxon>
        <taxon>Hyphomicrobiales</taxon>
        <taxon>Afifellaceae</taxon>
        <taxon>Afifella</taxon>
    </lineage>
</organism>
<dbReference type="InterPro" id="IPR018485">
    <property type="entry name" value="FGGY_C"/>
</dbReference>
<dbReference type="PIRSF" id="PIRSF000538">
    <property type="entry name" value="GlpK"/>
    <property type="match status" value="1"/>
</dbReference>
<evidence type="ECO:0000259" key="5">
    <source>
        <dbReference type="Pfam" id="PF00370"/>
    </source>
</evidence>
<reference evidence="7 8" key="1">
    <citation type="submission" date="2016-10" db="EMBL/GenBank/DDBJ databases">
        <authorList>
            <person name="de Groot N.N."/>
        </authorList>
    </citation>
    <scope>NUCLEOTIDE SEQUENCE [LARGE SCALE GENOMIC DNA]</scope>
    <source>
        <strain evidence="7 8">DSM 2698</strain>
    </source>
</reference>
<keyword evidence="2 4" id="KW-0808">Transferase</keyword>
<dbReference type="Pfam" id="PF00370">
    <property type="entry name" value="FGGY_N"/>
    <property type="match status" value="1"/>
</dbReference>
<dbReference type="EMBL" id="FMVW01000006">
    <property type="protein sequence ID" value="SCZ41427.1"/>
    <property type="molecule type" value="Genomic_DNA"/>
</dbReference>
<dbReference type="STRING" id="1120955.SAMN03080610_02768"/>
<dbReference type="SUPFAM" id="SSF53067">
    <property type="entry name" value="Actin-like ATPase domain"/>
    <property type="match status" value="2"/>
</dbReference>
<dbReference type="Pfam" id="PF02782">
    <property type="entry name" value="FGGY_C"/>
    <property type="match status" value="1"/>
</dbReference>
<dbReference type="InterPro" id="IPR000577">
    <property type="entry name" value="Carb_kinase_FGGY"/>
</dbReference>
<evidence type="ECO:0000313" key="7">
    <source>
        <dbReference type="EMBL" id="SCZ41427.1"/>
    </source>
</evidence>
<evidence type="ECO:0000256" key="1">
    <source>
        <dbReference type="ARBA" id="ARBA00009156"/>
    </source>
</evidence>
<dbReference type="Gene3D" id="3.30.420.40">
    <property type="match status" value="2"/>
</dbReference>
<dbReference type="AlphaFoldDB" id="A0A1G5NVQ7"/>
<evidence type="ECO:0000259" key="6">
    <source>
        <dbReference type="Pfam" id="PF02782"/>
    </source>
</evidence>
<dbReference type="InterPro" id="IPR050406">
    <property type="entry name" value="FGGY_Carb_Kinase"/>
</dbReference>
<name>A0A1G5NVQ7_AFIMA</name>
<keyword evidence="8" id="KW-1185">Reference proteome</keyword>
<dbReference type="PANTHER" id="PTHR43095:SF5">
    <property type="entry name" value="XYLULOSE KINASE"/>
    <property type="match status" value="1"/>
</dbReference>
<dbReference type="Proteomes" id="UP000199347">
    <property type="component" value="Unassembled WGS sequence"/>
</dbReference>
<evidence type="ECO:0000256" key="2">
    <source>
        <dbReference type="ARBA" id="ARBA00022679"/>
    </source>
</evidence>
<dbReference type="RefSeq" id="WP_111328826.1">
    <property type="nucleotide sequence ID" value="NZ_FMVW01000006.1"/>
</dbReference>
<keyword evidence="3 4" id="KW-0418">Kinase</keyword>
<protein>
    <submittedName>
        <fullName evidence="7">Xylulokinase</fullName>
    </submittedName>
</protein>
<dbReference type="PROSITE" id="PS00445">
    <property type="entry name" value="FGGY_KINASES_2"/>
    <property type="match status" value="1"/>
</dbReference>
<dbReference type="GO" id="GO:0016301">
    <property type="term" value="F:kinase activity"/>
    <property type="evidence" value="ECO:0007669"/>
    <property type="project" value="UniProtKB-KW"/>
</dbReference>
<feature type="domain" description="Carbohydrate kinase FGGY N-terminal" evidence="5">
    <location>
        <begin position="4"/>
        <end position="241"/>
    </location>
</feature>
<accession>A0A1G5NVQ7</accession>
<dbReference type="InterPro" id="IPR018484">
    <property type="entry name" value="FGGY_N"/>
</dbReference>
<feature type="domain" description="Carbohydrate kinase FGGY C-terminal" evidence="6">
    <location>
        <begin position="251"/>
        <end position="436"/>
    </location>
</feature>
<dbReference type="PANTHER" id="PTHR43095">
    <property type="entry name" value="SUGAR KINASE"/>
    <property type="match status" value="1"/>
</dbReference>
<gene>
    <name evidence="7" type="ORF">SAMN03080610_02768</name>
</gene>
<comment type="similarity">
    <text evidence="1 4">Belongs to the FGGY kinase family.</text>
</comment>
<dbReference type="GO" id="GO:0005975">
    <property type="term" value="P:carbohydrate metabolic process"/>
    <property type="evidence" value="ECO:0007669"/>
    <property type="project" value="InterPro"/>
</dbReference>
<proteinExistence type="inferred from homology"/>
<dbReference type="OrthoDB" id="9805576at2"/>
<dbReference type="InterPro" id="IPR018483">
    <property type="entry name" value="Carb_kinase_FGGY_CS"/>
</dbReference>
<evidence type="ECO:0000313" key="8">
    <source>
        <dbReference type="Proteomes" id="UP000199347"/>
    </source>
</evidence>
<dbReference type="InterPro" id="IPR043129">
    <property type="entry name" value="ATPase_NBD"/>
</dbReference>